<dbReference type="InterPro" id="IPR013226">
    <property type="entry name" value="Pal1"/>
</dbReference>
<feature type="compositionally biased region" description="Low complexity" evidence="1">
    <location>
        <begin position="77"/>
        <end position="90"/>
    </location>
</feature>
<organism evidence="2 3">
    <name type="scientific">Imshaugia aleurites</name>
    <dbReference type="NCBI Taxonomy" id="172621"/>
    <lineage>
        <taxon>Eukaryota</taxon>
        <taxon>Fungi</taxon>
        <taxon>Dikarya</taxon>
        <taxon>Ascomycota</taxon>
        <taxon>Pezizomycotina</taxon>
        <taxon>Lecanoromycetes</taxon>
        <taxon>OSLEUM clade</taxon>
        <taxon>Lecanoromycetidae</taxon>
        <taxon>Lecanorales</taxon>
        <taxon>Lecanorineae</taxon>
        <taxon>Parmeliaceae</taxon>
        <taxon>Imshaugia</taxon>
    </lineage>
</organism>
<feature type="region of interest" description="Disordered" evidence="1">
    <location>
        <begin position="368"/>
        <end position="423"/>
    </location>
</feature>
<dbReference type="Proteomes" id="UP000664534">
    <property type="component" value="Unassembled WGS sequence"/>
</dbReference>
<dbReference type="GO" id="GO:0005737">
    <property type="term" value="C:cytoplasm"/>
    <property type="evidence" value="ECO:0007669"/>
    <property type="project" value="TreeGrafter"/>
</dbReference>
<dbReference type="OrthoDB" id="5389892at2759"/>
<accession>A0A8H3ERM3</accession>
<feature type="compositionally biased region" description="Low complexity" evidence="1">
    <location>
        <begin position="58"/>
        <end position="69"/>
    </location>
</feature>
<feature type="compositionally biased region" description="Polar residues" evidence="1">
    <location>
        <begin position="32"/>
        <end position="57"/>
    </location>
</feature>
<sequence>MESSEDKHWASRYLLDPLNAPEPSAETGPGSHYNSTFAPQTPDHSSSSSRPEPQKTPSSSVRSSNPSSSQRLQKTTPPSVSVRSSNPPSSQKATASVSDRSSNNPYRNAPSSGYPSPPQSASPRKDRFSTSTYRQEAFPNFDGSYSPTPTRRSMDQASTQIPTSTGGQNSTTTDGHRRRGSSLNQRFPGDQSHRPLDMIKQDAKLANRHPHLRKKHIVGTDTIDRMDTVGGFHHDGPYEATMLARNMNYINSPVEAVSTTNEEALRATPREMIKDSVEKHRPLDGVAMVPPGTEDRYGNVYSYQEGTDMMIENSPEGGAYKRWPGVQYHPDDLKGKGEPSYSLEKALKEHKLHARHASEGHNAIEMTTPAAQRRPVSVEGQSRPVSADGQKYADWEQGVRRSSSGAGKLRRRFGSMRIKRNEN</sequence>
<gene>
    <name evidence="2" type="ORF">IMSHALPRED_009178</name>
</gene>
<dbReference type="EMBL" id="CAJPDT010000007">
    <property type="protein sequence ID" value="CAF9910368.1"/>
    <property type="molecule type" value="Genomic_DNA"/>
</dbReference>
<reference evidence="2" key="1">
    <citation type="submission" date="2021-03" db="EMBL/GenBank/DDBJ databases">
        <authorList>
            <person name="Tagirdzhanova G."/>
        </authorList>
    </citation>
    <scope>NUCLEOTIDE SEQUENCE</scope>
</reference>
<evidence type="ECO:0000313" key="3">
    <source>
        <dbReference type="Proteomes" id="UP000664534"/>
    </source>
</evidence>
<feature type="compositionally biased region" description="Polar residues" evidence="1">
    <location>
        <begin position="143"/>
        <end position="173"/>
    </location>
</feature>
<feature type="compositionally biased region" description="Polar residues" evidence="1">
    <location>
        <begin position="91"/>
        <end position="114"/>
    </location>
</feature>
<keyword evidence="3" id="KW-1185">Reference proteome</keyword>
<evidence type="ECO:0000256" key="1">
    <source>
        <dbReference type="SAM" id="MobiDB-lite"/>
    </source>
</evidence>
<comment type="caution">
    <text evidence="2">The sequence shown here is derived from an EMBL/GenBank/DDBJ whole genome shotgun (WGS) entry which is preliminary data.</text>
</comment>
<dbReference type="AlphaFoldDB" id="A0A8H3ERM3"/>
<evidence type="ECO:0000313" key="2">
    <source>
        <dbReference type="EMBL" id="CAF9910368.1"/>
    </source>
</evidence>
<feature type="compositionally biased region" description="Basic residues" evidence="1">
    <location>
        <begin position="408"/>
        <end position="423"/>
    </location>
</feature>
<protein>
    <submittedName>
        <fullName evidence="2">Uncharacterized protein</fullName>
    </submittedName>
</protein>
<proteinExistence type="predicted"/>
<dbReference type="PANTHER" id="PTHR28307">
    <property type="entry name" value="PROTEIN PAL1"/>
    <property type="match status" value="1"/>
</dbReference>
<feature type="region of interest" description="Disordered" evidence="1">
    <location>
        <begin position="1"/>
        <end position="195"/>
    </location>
</feature>
<dbReference type="Pfam" id="PF08316">
    <property type="entry name" value="Pal1"/>
    <property type="match status" value="1"/>
</dbReference>
<dbReference type="PANTHER" id="PTHR28307:SF1">
    <property type="entry name" value="PAL1 CELL MORPHOLOGY PROTEIN"/>
    <property type="match status" value="1"/>
</dbReference>
<name>A0A8H3ERM3_9LECA</name>